<keyword evidence="1" id="KW-0732">Signal</keyword>
<evidence type="ECO:0000256" key="1">
    <source>
        <dbReference type="SAM" id="SignalP"/>
    </source>
</evidence>
<dbReference type="SUPFAM" id="SSF51126">
    <property type="entry name" value="Pectin lyase-like"/>
    <property type="match status" value="1"/>
</dbReference>
<name>A0A7W7WN74_9ACTN</name>
<protein>
    <recommendedName>
        <fullName evidence="2">Right handed beta helix domain-containing protein</fullName>
    </recommendedName>
</protein>
<feature type="chain" id="PRO_5031306101" description="Right handed beta helix domain-containing protein" evidence="1">
    <location>
        <begin position="32"/>
        <end position="406"/>
    </location>
</feature>
<sequence length="406" mass="42241">MRHAPRRMFGISILTVVALAGSTTAPLAAHAATTPQCGDIITTSVTLTGDLQCVGNGLTVGAHGVTLDLNGHTISGSRTGIGIIAADHNDLTIRGGTVTGFHREILLGYARNLTVRDLRVIHDADGENDEGIYVDQVEGLAVQDTTFVVTSASSAMYIDASVDVRIDDVEVTGGGIGLGMYTDRSSITNSTFQDGNLSLYDVTKVTISRNTFTRSHLSSFEVSGLLVTGNRFRGGGIHVEISATVLIRGNTIQDAEAGVSVRSVAPDLQVVDNALLRNRYGIRMTVDVLAELSGLTVAGNTAIGNGAAGIFIEALGRRLAEDPITVSGNRLVGNGFSGTDTDAAGRRIDDGLHLNMPVGGPVTVTRNHTVANADFGIEALPEGSVRDGGGNTSFGNRNGCAGVRCR</sequence>
<dbReference type="Proteomes" id="UP000578819">
    <property type="component" value="Unassembled WGS sequence"/>
</dbReference>
<dbReference type="SMART" id="SM00710">
    <property type="entry name" value="PbH1"/>
    <property type="match status" value="8"/>
</dbReference>
<evidence type="ECO:0000313" key="4">
    <source>
        <dbReference type="Proteomes" id="UP000578819"/>
    </source>
</evidence>
<comment type="caution">
    <text evidence="3">The sequence shown here is derived from an EMBL/GenBank/DDBJ whole genome shotgun (WGS) entry which is preliminary data.</text>
</comment>
<proteinExistence type="predicted"/>
<feature type="signal peptide" evidence="1">
    <location>
        <begin position="1"/>
        <end position="31"/>
    </location>
</feature>
<accession>A0A7W7WN74</accession>
<dbReference type="InterPro" id="IPR006626">
    <property type="entry name" value="PbH1"/>
</dbReference>
<reference evidence="3 4" key="1">
    <citation type="submission" date="2020-08" db="EMBL/GenBank/DDBJ databases">
        <title>Sequencing the genomes of 1000 actinobacteria strains.</title>
        <authorList>
            <person name="Klenk H.-P."/>
        </authorList>
    </citation>
    <scope>NUCLEOTIDE SEQUENCE [LARGE SCALE GENOMIC DNA]</scope>
    <source>
        <strain evidence="3 4">DSM 45886</strain>
    </source>
</reference>
<dbReference type="EMBL" id="JACHJW010000001">
    <property type="protein sequence ID" value="MBB4956928.1"/>
    <property type="molecule type" value="Genomic_DNA"/>
</dbReference>
<dbReference type="InterPro" id="IPR039448">
    <property type="entry name" value="Beta_helix"/>
</dbReference>
<keyword evidence="4" id="KW-1185">Reference proteome</keyword>
<dbReference type="AlphaFoldDB" id="A0A7W7WN74"/>
<evidence type="ECO:0000259" key="2">
    <source>
        <dbReference type="Pfam" id="PF13229"/>
    </source>
</evidence>
<dbReference type="InterPro" id="IPR011050">
    <property type="entry name" value="Pectin_lyase_fold/virulence"/>
</dbReference>
<dbReference type="Gene3D" id="2.160.20.10">
    <property type="entry name" value="Single-stranded right-handed beta-helix, Pectin lyase-like"/>
    <property type="match status" value="1"/>
</dbReference>
<gene>
    <name evidence="3" type="ORF">FHR38_000661</name>
</gene>
<dbReference type="Pfam" id="PF13229">
    <property type="entry name" value="Beta_helix"/>
    <property type="match status" value="1"/>
</dbReference>
<dbReference type="RefSeq" id="WP_184532628.1">
    <property type="nucleotide sequence ID" value="NZ_JACHJW010000001.1"/>
</dbReference>
<dbReference type="InterPro" id="IPR012334">
    <property type="entry name" value="Pectin_lyas_fold"/>
</dbReference>
<organism evidence="3 4">
    <name type="scientific">Micromonospora polyrhachis</name>
    <dbReference type="NCBI Taxonomy" id="1282883"/>
    <lineage>
        <taxon>Bacteria</taxon>
        <taxon>Bacillati</taxon>
        <taxon>Actinomycetota</taxon>
        <taxon>Actinomycetes</taxon>
        <taxon>Micromonosporales</taxon>
        <taxon>Micromonosporaceae</taxon>
        <taxon>Micromonospora</taxon>
    </lineage>
</organism>
<feature type="domain" description="Right handed beta helix" evidence="2">
    <location>
        <begin position="177"/>
        <end position="314"/>
    </location>
</feature>
<evidence type="ECO:0000313" key="3">
    <source>
        <dbReference type="EMBL" id="MBB4956928.1"/>
    </source>
</evidence>